<evidence type="ECO:0000313" key="4">
    <source>
        <dbReference type="Proteomes" id="UP000321578"/>
    </source>
</evidence>
<proteinExistence type="inferred from homology"/>
<comment type="similarity">
    <text evidence="1">Belongs to the UDP-N-acetylglucosamine 2-epimerase family.</text>
</comment>
<dbReference type="PANTHER" id="PTHR43174">
    <property type="entry name" value="UDP-N-ACETYLGLUCOSAMINE 2-EPIMERASE"/>
    <property type="match status" value="1"/>
</dbReference>
<dbReference type="InterPro" id="IPR003331">
    <property type="entry name" value="UDP_GlcNAc_Epimerase_2_dom"/>
</dbReference>
<dbReference type="CDD" id="cd03786">
    <property type="entry name" value="GTB_UDP-GlcNAc_2-Epimerase"/>
    <property type="match status" value="1"/>
</dbReference>
<dbReference type="EC" id="5.1.3.14" evidence="3"/>
<protein>
    <submittedName>
        <fullName evidence="3">UDP-N-acetylglucosamine 2-epimerase (Non-hydrolyzing)</fullName>
        <ecNumber evidence="3">5.1.3.14</ecNumber>
    </submittedName>
</protein>
<dbReference type="EMBL" id="VORO01000009">
    <property type="protein sequence ID" value="TXD89047.1"/>
    <property type="molecule type" value="Genomic_DNA"/>
</dbReference>
<dbReference type="SUPFAM" id="SSF53756">
    <property type="entry name" value="UDP-Glycosyltransferase/glycogen phosphorylase"/>
    <property type="match status" value="1"/>
</dbReference>
<keyword evidence="1 3" id="KW-0413">Isomerase</keyword>
<evidence type="ECO:0000313" key="3">
    <source>
        <dbReference type="EMBL" id="TXD89047.1"/>
    </source>
</evidence>
<comment type="caution">
    <text evidence="3">The sequence shown here is derived from an EMBL/GenBank/DDBJ whole genome shotgun (WGS) entry which is preliminary data.</text>
</comment>
<name>A0A5C6ZJ27_9FLAO</name>
<dbReference type="OrthoDB" id="9803238at2"/>
<dbReference type="Gene3D" id="3.40.50.2000">
    <property type="entry name" value="Glycogen Phosphorylase B"/>
    <property type="match status" value="2"/>
</dbReference>
<dbReference type="Pfam" id="PF02350">
    <property type="entry name" value="Epimerase_2"/>
    <property type="match status" value="1"/>
</dbReference>
<keyword evidence="4" id="KW-1185">Reference proteome</keyword>
<gene>
    <name evidence="3" type="ORF">ESY86_09740</name>
</gene>
<feature type="domain" description="UDP-N-acetylglucosamine 2-epimerase" evidence="2">
    <location>
        <begin position="33"/>
        <end position="365"/>
    </location>
</feature>
<evidence type="ECO:0000256" key="1">
    <source>
        <dbReference type="RuleBase" id="RU003513"/>
    </source>
</evidence>
<evidence type="ECO:0000259" key="2">
    <source>
        <dbReference type="Pfam" id="PF02350"/>
    </source>
</evidence>
<dbReference type="NCBIfam" id="TIGR00236">
    <property type="entry name" value="wecB"/>
    <property type="match status" value="1"/>
</dbReference>
<dbReference type="AlphaFoldDB" id="A0A5C6ZJ27"/>
<organism evidence="3 4">
    <name type="scientific">Subsaximicrobium wynnwilliamsii</name>
    <dbReference type="NCBI Taxonomy" id="291179"/>
    <lineage>
        <taxon>Bacteria</taxon>
        <taxon>Pseudomonadati</taxon>
        <taxon>Bacteroidota</taxon>
        <taxon>Flavobacteriia</taxon>
        <taxon>Flavobacteriales</taxon>
        <taxon>Flavobacteriaceae</taxon>
        <taxon>Subsaximicrobium</taxon>
    </lineage>
</organism>
<dbReference type="GO" id="GO:0008761">
    <property type="term" value="F:UDP-N-acetylglucosamine 2-epimerase activity"/>
    <property type="evidence" value="ECO:0007669"/>
    <property type="project" value="UniProtKB-EC"/>
</dbReference>
<dbReference type="PANTHER" id="PTHR43174:SF1">
    <property type="entry name" value="UDP-N-ACETYLGLUCOSAMINE 2-EPIMERASE"/>
    <property type="match status" value="1"/>
</dbReference>
<dbReference type="Proteomes" id="UP000321578">
    <property type="component" value="Unassembled WGS sequence"/>
</dbReference>
<sequence length="368" mass="41497">MITMKKKLLLVVGTRPNYIKVTQFKTVAERDFENQFEIKIVHTGQHFDKAMADDFFKQLDLWPDYFLNISQGSANTQMGEIMLRLEGVISEFKPDMLIVPGDVNSTLAAALTANKLGIPLAHLESGLRSFDRSMPEEINRILVDEISDHFFVTEQSGIDNLVAEGKPKERVHFVGNTMIDTLVAFETEIAAQPILDQYQLKPNGFILVTIHRPATVDHEDGLKTLADLLENLPSEQKIVFPMHPRTRKHIAKFGLTERFDQLEQLIIVEALDYFSFQSLIHNCSLVLTDSGGIQEETTFKQKPCLTLRPNTERPSTVTIGSNTLLNLDKDKIVAHIDSILNGNYKKGKVPELWDGKATKRILSVIADL</sequence>
<accession>A0A5C6ZJ27</accession>
<reference evidence="3 4" key="1">
    <citation type="submission" date="2019-08" db="EMBL/GenBank/DDBJ databases">
        <title>Genomes of Subsaximicrobium wynnwilliamsii strains.</title>
        <authorList>
            <person name="Bowman J.P."/>
        </authorList>
    </citation>
    <scope>NUCLEOTIDE SEQUENCE [LARGE SCALE GENOMIC DNA]</scope>
    <source>
        <strain evidence="3 4">2-80-2</strain>
    </source>
</reference>
<dbReference type="InterPro" id="IPR029767">
    <property type="entry name" value="WecB-like"/>
</dbReference>